<dbReference type="Pfam" id="PF09587">
    <property type="entry name" value="PGA_cap"/>
    <property type="match status" value="1"/>
</dbReference>
<dbReference type="Proteomes" id="UP000007962">
    <property type="component" value="Chromosome"/>
</dbReference>
<sequence length="440" mass="45798">MTAPLALLLVAVTAIVAVALLSLRPWDTQDPAAQGGEPTTQGDQTPSGTPDATPSPTPTATDAVFTIGAVGDVLPHDTPIRTALDDAGGEGYDFRPMLEATRPYSEGVDLMLCNFEVPLSMPGETPSGYPSFGAPSELVGNLADLGYEGCSTGTNHTLDRGADNAMHTLDVFDAEGLGHAGSARSEAEADAPQLYALERGGQTITVAQIGGSYGTNGIPVPAEAPWVINTFSPDVMNPGSYDPSEIIAQATAAREAGADVVVATLHWGVEYQLAPNYEQTAMAQALAESGQIDLVVGTHPHVPQPYALLDGGPDGSGMWVAWSLGNFISNQDSACCISQTATGLFMTATITKPADGPARVTGMTWTPMTVDRVGQQRVYPLMDLVNGERPSILALSEGTLQQRLSEVEAIMAGSTGAELPRLDSPSEPTGDRPELVPRTG</sequence>
<dbReference type="PANTHER" id="PTHR33393">
    <property type="entry name" value="POLYGLUTAMINE SYNTHESIS ACCESSORY PROTEIN RV0574C-RELATED"/>
    <property type="match status" value="1"/>
</dbReference>
<accession>C5BWP2</accession>
<keyword evidence="5" id="KW-1185">Reference proteome</keyword>
<proteinExistence type="inferred from homology"/>
<reference evidence="4 5" key="1">
    <citation type="journal article" date="2009" name="Stand. Genomic Sci.">
        <title>Complete genome sequence of Beutenbergia cavernae type strain (HKI 0122).</title>
        <authorList>
            <person name="Land M."/>
            <person name="Pukall R."/>
            <person name="Abt B."/>
            <person name="Goker M."/>
            <person name="Rohde M."/>
            <person name="Glavina Del Rio T."/>
            <person name="Tice H."/>
            <person name="Copeland A."/>
            <person name="Cheng J.F."/>
            <person name="Lucas S."/>
            <person name="Chen F."/>
            <person name="Nolan M."/>
            <person name="Bruce D."/>
            <person name="Goodwin L."/>
            <person name="Pitluck S."/>
            <person name="Ivanova N."/>
            <person name="Mavromatis K."/>
            <person name="Ovchinnikova G."/>
            <person name="Pati A."/>
            <person name="Chen A."/>
            <person name="Palaniappan K."/>
            <person name="Hauser L."/>
            <person name="Chang Y.J."/>
            <person name="Jefferies C.C."/>
            <person name="Saunders E."/>
            <person name="Brettin T."/>
            <person name="Detter J.C."/>
            <person name="Han C."/>
            <person name="Chain P."/>
            <person name="Bristow J."/>
            <person name="Eisen J.A."/>
            <person name="Markowitz V."/>
            <person name="Hugenholtz P."/>
            <person name="Kyrpides N.C."/>
            <person name="Klenk H.P."/>
            <person name="Lapidus A."/>
        </authorList>
    </citation>
    <scope>NUCLEOTIDE SEQUENCE [LARGE SCALE GENOMIC DNA]</scope>
    <source>
        <strain evidence="5">ATCC BAA-8 / DSM 12333 / NBRC 16432</strain>
    </source>
</reference>
<dbReference type="PANTHER" id="PTHR33393:SF13">
    <property type="entry name" value="PGA BIOSYNTHESIS PROTEIN CAPA"/>
    <property type="match status" value="1"/>
</dbReference>
<dbReference type="SMART" id="SM00854">
    <property type="entry name" value="PGA_cap"/>
    <property type="match status" value="1"/>
</dbReference>
<dbReference type="InterPro" id="IPR052169">
    <property type="entry name" value="CW_Biosynth-Accessory"/>
</dbReference>
<feature type="region of interest" description="Disordered" evidence="2">
    <location>
        <begin position="412"/>
        <end position="440"/>
    </location>
</feature>
<feature type="compositionally biased region" description="Basic and acidic residues" evidence="2">
    <location>
        <begin position="429"/>
        <end position="440"/>
    </location>
</feature>
<organism evidence="4 5">
    <name type="scientific">Beutenbergia cavernae (strain ATCC BAA-8 / DSM 12333 / CCUG 43141 / JCM 11478 / NBRC 16432 / NCIMB 13614 / HKI 0122)</name>
    <dbReference type="NCBI Taxonomy" id="471853"/>
    <lineage>
        <taxon>Bacteria</taxon>
        <taxon>Bacillati</taxon>
        <taxon>Actinomycetota</taxon>
        <taxon>Actinomycetes</taxon>
        <taxon>Micrococcales</taxon>
        <taxon>Beutenbergiaceae</taxon>
        <taxon>Beutenbergia</taxon>
    </lineage>
</organism>
<evidence type="ECO:0000256" key="2">
    <source>
        <dbReference type="SAM" id="MobiDB-lite"/>
    </source>
</evidence>
<dbReference type="InterPro" id="IPR019079">
    <property type="entry name" value="Capsule_synth_CapA"/>
</dbReference>
<evidence type="ECO:0000313" key="4">
    <source>
        <dbReference type="EMBL" id="ACQ80708.1"/>
    </source>
</evidence>
<dbReference type="EMBL" id="CP001618">
    <property type="protein sequence ID" value="ACQ80708.1"/>
    <property type="molecule type" value="Genomic_DNA"/>
</dbReference>
<dbReference type="Gene3D" id="3.60.21.10">
    <property type="match status" value="1"/>
</dbReference>
<gene>
    <name evidence="4" type="ordered locus">Bcav_2458</name>
</gene>
<feature type="compositionally biased region" description="Low complexity" evidence="2">
    <location>
        <begin position="45"/>
        <end position="62"/>
    </location>
</feature>
<name>C5BWP2_BEUC1</name>
<dbReference type="KEGG" id="bcv:Bcav_2458"/>
<evidence type="ECO:0000256" key="1">
    <source>
        <dbReference type="ARBA" id="ARBA00005662"/>
    </source>
</evidence>
<dbReference type="HOGENOM" id="CLU_038823_6_1_11"/>
<evidence type="ECO:0000259" key="3">
    <source>
        <dbReference type="SMART" id="SM00854"/>
    </source>
</evidence>
<dbReference type="STRING" id="471853.Bcav_2458"/>
<dbReference type="eggNOG" id="COG2843">
    <property type="taxonomic scope" value="Bacteria"/>
</dbReference>
<dbReference type="AlphaFoldDB" id="C5BWP2"/>
<evidence type="ECO:0000313" key="5">
    <source>
        <dbReference type="Proteomes" id="UP000007962"/>
    </source>
</evidence>
<protein>
    <recommendedName>
        <fullName evidence="3">Capsule synthesis protein CapA domain-containing protein</fullName>
    </recommendedName>
</protein>
<feature type="domain" description="Capsule synthesis protein CapA" evidence="3">
    <location>
        <begin position="66"/>
        <end position="331"/>
    </location>
</feature>
<comment type="similarity">
    <text evidence="1">Belongs to the CapA family.</text>
</comment>
<feature type="region of interest" description="Disordered" evidence="2">
    <location>
        <begin position="29"/>
        <end position="62"/>
    </location>
</feature>
<dbReference type="SUPFAM" id="SSF56300">
    <property type="entry name" value="Metallo-dependent phosphatases"/>
    <property type="match status" value="1"/>
</dbReference>
<dbReference type="InterPro" id="IPR029052">
    <property type="entry name" value="Metallo-depent_PP-like"/>
</dbReference>
<dbReference type="CDD" id="cd07381">
    <property type="entry name" value="MPP_CapA"/>
    <property type="match status" value="1"/>
</dbReference>